<dbReference type="Gene3D" id="2.60.120.340">
    <property type="entry name" value="Nucleoplasmin core domain"/>
    <property type="match status" value="1"/>
</dbReference>
<reference evidence="2" key="2">
    <citation type="journal article" date="2007" name="Science">
        <title>Draft genome sequence of the sexually transmitted pathogen Trichomonas vaginalis.</title>
        <authorList>
            <person name="Carlton J.M."/>
            <person name="Hirt R.P."/>
            <person name="Silva J.C."/>
            <person name="Delcher A.L."/>
            <person name="Schatz M."/>
            <person name="Zhao Q."/>
            <person name="Wortman J.R."/>
            <person name="Bidwell S.L."/>
            <person name="Alsmark U.C.M."/>
            <person name="Besteiro S."/>
            <person name="Sicheritz-Ponten T."/>
            <person name="Noel C.J."/>
            <person name="Dacks J.B."/>
            <person name="Foster P.G."/>
            <person name="Simillion C."/>
            <person name="Van de Peer Y."/>
            <person name="Miranda-Saavedra D."/>
            <person name="Barton G.J."/>
            <person name="Westrop G.D."/>
            <person name="Mueller S."/>
            <person name="Dessi D."/>
            <person name="Fiori P.L."/>
            <person name="Ren Q."/>
            <person name="Paulsen I."/>
            <person name="Zhang H."/>
            <person name="Bastida-Corcuera F.D."/>
            <person name="Simoes-Barbosa A."/>
            <person name="Brown M.T."/>
            <person name="Hayes R.D."/>
            <person name="Mukherjee M."/>
            <person name="Okumura C.Y."/>
            <person name="Schneider R."/>
            <person name="Smith A.J."/>
            <person name="Vanacova S."/>
            <person name="Villalvazo M."/>
            <person name="Haas B.J."/>
            <person name="Pertea M."/>
            <person name="Feldblyum T.V."/>
            <person name="Utterback T.R."/>
            <person name="Shu C.L."/>
            <person name="Osoegawa K."/>
            <person name="de Jong P.J."/>
            <person name="Hrdy I."/>
            <person name="Horvathova L."/>
            <person name="Zubacova Z."/>
            <person name="Dolezal P."/>
            <person name="Malik S.B."/>
            <person name="Logsdon J.M. Jr."/>
            <person name="Henze K."/>
            <person name="Gupta A."/>
            <person name="Wang C.C."/>
            <person name="Dunne R.L."/>
            <person name="Upcroft J.A."/>
            <person name="Upcroft P."/>
            <person name="White O."/>
            <person name="Salzberg S.L."/>
            <person name="Tang P."/>
            <person name="Chiu C.-H."/>
            <person name="Lee Y.-S."/>
            <person name="Embley T.M."/>
            <person name="Coombs G.H."/>
            <person name="Mottram J.C."/>
            <person name="Tachezy J."/>
            <person name="Fraser-Liggett C.M."/>
            <person name="Johnson P.J."/>
        </authorList>
    </citation>
    <scope>NUCLEOTIDE SEQUENCE [LARGE SCALE GENOMIC DNA]</scope>
    <source>
        <strain evidence="2">G3</strain>
    </source>
</reference>
<keyword evidence="3" id="KW-1185">Reference proteome</keyword>
<reference evidence="2" key="1">
    <citation type="submission" date="2006-10" db="EMBL/GenBank/DDBJ databases">
        <authorList>
            <person name="Amadeo P."/>
            <person name="Zhao Q."/>
            <person name="Wortman J."/>
            <person name="Fraser-Liggett C."/>
            <person name="Carlton J."/>
        </authorList>
    </citation>
    <scope>NUCLEOTIDE SEQUENCE</scope>
    <source>
        <strain evidence="2">G3</strain>
    </source>
</reference>
<evidence type="ECO:0000259" key="1">
    <source>
        <dbReference type="Pfam" id="PF17800"/>
    </source>
</evidence>
<organism evidence="2 3">
    <name type="scientific">Trichomonas vaginalis (strain ATCC PRA-98 / G3)</name>
    <dbReference type="NCBI Taxonomy" id="412133"/>
    <lineage>
        <taxon>Eukaryota</taxon>
        <taxon>Metamonada</taxon>
        <taxon>Parabasalia</taxon>
        <taxon>Trichomonadida</taxon>
        <taxon>Trichomonadidae</taxon>
        <taxon>Trichomonas</taxon>
    </lineage>
</organism>
<gene>
    <name evidence="2" type="ORF">TVAG_218780</name>
</gene>
<dbReference type="InterPro" id="IPR041232">
    <property type="entry name" value="NPL"/>
</dbReference>
<dbReference type="EMBL" id="DS114510">
    <property type="protein sequence ID" value="EAX87101.1"/>
    <property type="molecule type" value="Genomic_DNA"/>
</dbReference>
<dbReference type="Proteomes" id="UP000001542">
    <property type="component" value="Unassembled WGS sequence"/>
</dbReference>
<evidence type="ECO:0000313" key="2">
    <source>
        <dbReference type="EMBL" id="EAX87101.1"/>
    </source>
</evidence>
<protein>
    <recommendedName>
        <fullName evidence="1">Nucleoplasmin-like domain-containing protein</fullName>
    </recommendedName>
</protein>
<dbReference type="AlphaFoldDB" id="A2G6W1"/>
<feature type="domain" description="Nucleoplasmin-like" evidence="1">
    <location>
        <begin position="11"/>
        <end position="107"/>
    </location>
</feature>
<proteinExistence type="predicted"/>
<evidence type="ECO:0000313" key="3">
    <source>
        <dbReference type="Proteomes" id="UP000001542"/>
    </source>
</evidence>
<dbReference type="OrthoDB" id="1902587at2759"/>
<dbReference type="VEuPathDB" id="TrichDB:TVAG_218780"/>
<dbReference type="SMR" id="A2G6W1"/>
<sequence>MEGDPIKSFVSFKIPAGKEVKVTIPDGEEFTLTSISLFPDNSTPKSGKILVSAIPVSDDNKKETSIAIAPLIIGKSETASVYLEFNCYQPIIFSTKGAKATVLLSGTTETTTPLQIDVL</sequence>
<accession>A2G6W1</accession>
<name>A2G6W1_TRIV3</name>
<dbReference type="InParanoid" id="A2G6W1"/>
<dbReference type="Pfam" id="PF17800">
    <property type="entry name" value="NPL"/>
    <property type="match status" value="1"/>
</dbReference>